<feature type="signal peptide" evidence="1">
    <location>
        <begin position="1"/>
        <end position="25"/>
    </location>
</feature>
<evidence type="ECO:0000313" key="3">
    <source>
        <dbReference type="Proteomes" id="UP000075666"/>
    </source>
</evidence>
<evidence type="ECO:0000256" key="1">
    <source>
        <dbReference type="SAM" id="SignalP"/>
    </source>
</evidence>
<name>A0A150KJV7_9BACI</name>
<proteinExistence type="predicted"/>
<dbReference type="Proteomes" id="UP000075666">
    <property type="component" value="Unassembled WGS sequence"/>
</dbReference>
<comment type="caution">
    <text evidence="2">The sequence shown here is derived from an EMBL/GenBank/DDBJ whole genome shotgun (WGS) entry which is preliminary data.</text>
</comment>
<keyword evidence="1" id="KW-0732">Signal</keyword>
<sequence length="183" mass="19282">MLKKVASLSLAAALTIGIAGIHANASIEVSEVDQNVTENFNPNFDQIYKNVKFLDKTVNFGYQSGTENLGEVSTFASSFKKLATGTTNVSLISASGYQQIQSKATTKGKTLTTTTSATTALYVDGKKVGQGKKGTAIAKFTAKSTYSTAAGPSYSRKWQGVSVHTATSGGVLYNAETADTYTY</sequence>
<accession>A0A150KJV7</accession>
<dbReference type="RefSeq" id="WP_066235791.1">
    <property type="nucleotide sequence ID" value="NZ_JBCNJA010000116.1"/>
</dbReference>
<evidence type="ECO:0000313" key="2">
    <source>
        <dbReference type="EMBL" id="KYC86317.1"/>
    </source>
</evidence>
<keyword evidence="3" id="KW-1185">Reference proteome</keyword>
<gene>
    <name evidence="2" type="ORF">B4102_4080</name>
</gene>
<organism evidence="2 3">
    <name type="scientific">Heyndrickxia sporothermodurans</name>
    <dbReference type="NCBI Taxonomy" id="46224"/>
    <lineage>
        <taxon>Bacteria</taxon>
        <taxon>Bacillati</taxon>
        <taxon>Bacillota</taxon>
        <taxon>Bacilli</taxon>
        <taxon>Bacillales</taxon>
        <taxon>Bacillaceae</taxon>
        <taxon>Heyndrickxia</taxon>
    </lineage>
</organism>
<dbReference type="AlphaFoldDB" id="A0A150KJV7"/>
<feature type="chain" id="PRO_5007563819" evidence="1">
    <location>
        <begin position="26"/>
        <end position="183"/>
    </location>
</feature>
<protein>
    <submittedName>
        <fullName evidence="2">Uncharacterized protein</fullName>
    </submittedName>
</protein>
<reference evidence="2 3" key="1">
    <citation type="submission" date="2016-01" db="EMBL/GenBank/DDBJ databases">
        <title>Genome Sequences of Twelve Sporeforming Bacillus Species Isolated from Foods.</title>
        <authorList>
            <person name="Berendsen E.M."/>
            <person name="Wells-Bennik M.H."/>
            <person name="Krawcyk A.O."/>
            <person name="De Jong A."/>
            <person name="Holsappel S."/>
            <person name="Eijlander R.T."/>
            <person name="Kuipers O.P."/>
        </authorList>
    </citation>
    <scope>NUCLEOTIDE SEQUENCE [LARGE SCALE GENOMIC DNA]</scope>
    <source>
        <strain evidence="2 3">B4102</strain>
    </source>
</reference>
<dbReference type="EMBL" id="LQYN01000153">
    <property type="protein sequence ID" value="KYC86317.1"/>
    <property type="molecule type" value="Genomic_DNA"/>
</dbReference>
<dbReference type="PATRIC" id="fig|46224.3.peg.1496"/>